<keyword evidence="3 6" id="KW-0378">Hydrolase</keyword>
<dbReference type="InterPro" id="IPR017850">
    <property type="entry name" value="Alkaline_phosphatase_core_sf"/>
</dbReference>
<protein>
    <submittedName>
        <fullName evidence="6">Arylsulfatase A and related enzymes</fullName>
        <ecNumber evidence="6">3.1.6.1</ecNumber>
    </submittedName>
</protein>
<dbReference type="EMBL" id="FAUH01000006">
    <property type="protein sequence ID" value="CUU65758.1"/>
    <property type="molecule type" value="Genomic_DNA"/>
</dbReference>
<dbReference type="PANTHER" id="PTHR42693:SF33">
    <property type="entry name" value="ARYLSULFATASE"/>
    <property type="match status" value="1"/>
</dbReference>
<dbReference type="Pfam" id="PF00884">
    <property type="entry name" value="Sulfatase"/>
    <property type="match status" value="1"/>
</dbReference>
<name>A0A0X2NLZ5_9CORY</name>
<dbReference type="PROSITE" id="PS00523">
    <property type="entry name" value="SULFATASE_1"/>
    <property type="match status" value="1"/>
</dbReference>
<dbReference type="AlphaFoldDB" id="A0A0X2NLZ5"/>
<organism evidence="6 7">
    <name type="scientific">Corynebacterium variabile</name>
    <dbReference type="NCBI Taxonomy" id="1727"/>
    <lineage>
        <taxon>Bacteria</taxon>
        <taxon>Bacillati</taxon>
        <taxon>Actinomycetota</taxon>
        <taxon>Actinomycetes</taxon>
        <taxon>Mycobacteriales</taxon>
        <taxon>Corynebacteriaceae</taxon>
        <taxon>Corynebacterium</taxon>
    </lineage>
</organism>
<dbReference type="PANTHER" id="PTHR42693">
    <property type="entry name" value="ARYLSULFATASE FAMILY MEMBER"/>
    <property type="match status" value="1"/>
</dbReference>
<sequence length="678" mass="74842">MVLLDDMGYADIGPFGSEIPTPALQRLADEGFAFTNYHTTPVCSPARAAVLTGLNRHRAGFATVANSDHGFPGVRLELGEDVSTLAEVLHGAGYATAAVRKWHLTRDSLIHEGADDSSWPVQRGFDHYYGSLEGLNSSFHPNQIVRDNTVVQVEETPEDYYITDDYTDEALRFIQGTRASAPQEQRPFYLYFAHTAMHGPLGAKESELAKYRGRYSEGWDALRRERHARQIDLGIIPPETPLPEAVGRLGKEVIDWESLDGETTNLYARYQEVYAAMVDSIDQSLSRIIDLLDDLGEKDNTLIVFTSDNGGSAEGGPEGTRSYFSRFDHVPGLPEDWTADVNRDPAFIGGPRSMAHDPEGWGMASNTPFRFYKGQTFAGGVRVPLLLSWPAGLAAGGLRDQYQYATDLTPTILDLVGVPHPSTVSGTRHGVPVKDIDGVSFAPVLGDASHPSTRPEQYAEFGGNRGLYRDGWKILTNHRPGTPFEDAEWELYHVDEDLNEIHDLAGEFPDLVRDLAARWERLAWESTVFPLNDHSDPRAELRRPADGVYGEAVTLLPGTPKLERWRSSRLTQLRSFEVVIDVTVAEGIPVSSSPTVTRVAATWCGSTPAGCGSRSTSTANCMRHPCRCRRGGGPCDCTLRRSLTSGRRGPWRSTGRRRRSRRCGRCSAWHRSAVSTSV</sequence>
<evidence type="ECO:0000259" key="5">
    <source>
        <dbReference type="Pfam" id="PF00884"/>
    </source>
</evidence>
<dbReference type="Proteomes" id="UP000182498">
    <property type="component" value="Unassembled WGS sequence"/>
</dbReference>
<proteinExistence type="inferred from homology"/>
<feature type="domain" description="Sulfatase N-terminal" evidence="5">
    <location>
        <begin position="2"/>
        <end position="418"/>
    </location>
</feature>
<accession>A0A0X2NLZ5</accession>
<dbReference type="InterPro" id="IPR050738">
    <property type="entry name" value="Sulfatase"/>
</dbReference>
<dbReference type="EC" id="3.1.6.1" evidence="6"/>
<dbReference type="SUPFAM" id="SSF53649">
    <property type="entry name" value="Alkaline phosphatase-like"/>
    <property type="match status" value="1"/>
</dbReference>
<evidence type="ECO:0000256" key="1">
    <source>
        <dbReference type="ARBA" id="ARBA00008779"/>
    </source>
</evidence>
<dbReference type="InterPro" id="IPR024607">
    <property type="entry name" value="Sulfatase_CS"/>
</dbReference>
<evidence type="ECO:0000313" key="6">
    <source>
        <dbReference type="EMBL" id="CUU65758.1"/>
    </source>
</evidence>
<keyword evidence="2" id="KW-0479">Metal-binding</keyword>
<gene>
    <name evidence="6" type="ORF">CVAR292_01091</name>
</gene>
<evidence type="ECO:0000256" key="3">
    <source>
        <dbReference type="ARBA" id="ARBA00022801"/>
    </source>
</evidence>
<dbReference type="Gene3D" id="3.40.720.10">
    <property type="entry name" value="Alkaline Phosphatase, subunit A"/>
    <property type="match status" value="1"/>
</dbReference>
<comment type="similarity">
    <text evidence="1">Belongs to the sulfatase family.</text>
</comment>
<keyword evidence="4" id="KW-0106">Calcium</keyword>
<evidence type="ECO:0000313" key="7">
    <source>
        <dbReference type="Proteomes" id="UP000182498"/>
    </source>
</evidence>
<dbReference type="CDD" id="cd16025">
    <property type="entry name" value="PAS_like"/>
    <property type="match status" value="1"/>
</dbReference>
<dbReference type="Gene3D" id="3.30.1120.10">
    <property type="match status" value="1"/>
</dbReference>
<evidence type="ECO:0000256" key="2">
    <source>
        <dbReference type="ARBA" id="ARBA00022723"/>
    </source>
</evidence>
<dbReference type="GO" id="GO:0004065">
    <property type="term" value="F:arylsulfatase activity"/>
    <property type="evidence" value="ECO:0007669"/>
    <property type="project" value="UniProtKB-EC"/>
</dbReference>
<reference evidence="7" key="1">
    <citation type="submission" date="2015-11" db="EMBL/GenBank/DDBJ databases">
        <authorList>
            <person name="Dugat-Bony E."/>
        </authorList>
    </citation>
    <scope>NUCLEOTIDE SEQUENCE [LARGE SCALE GENOMIC DNA]</scope>
    <source>
        <strain evidence="7">Mu292</strain>
    </source>
</reference>
<dbReference type="GO" id="GO:0046872">
    <property type="term" value="F:metal ion binding"/>
    <property type="evidence" value="ECO:0007669"/>
    <property type="project" value="UniProtKB-KW"/>
</dbReference>
<keyword evidence="7" id="KW-1185">Reference proteome</keyword>
<dbReference type="InterPro" id="IPR000917">
    <property type="entry name" value="Sulfatase_N"/>
</dbReference>
<evidence type="ECO:0000256" key="4">
    <source>
        <dbReference type="ARBA" id="ARBA00022837"/>
    </source>
</evidence>